<feature type="non-terminal residue" evidence="2">
    <location>
        <position position="201"/>
    </location>
</feature>
<dbReference type="EMBL" id="UINC01145387">
    <property type="protein sequence ID" value="SVD35483.1"/>
    <property type="molecule type" value="Genomic_DNA"/>
</dbReference>
<evidence type="ECO:0000256" key="1">
    <source>
        <dbReference type="SAM" id="MobiDB-lite"/>
    </source>
</evidence>
<accession>A0A382UMJ4</accession>
<feature type="region of interest" description="Disordered" evidence="1">
    <location>
        <begin position="147"/>
        <end position="201"/>
    </location>
</feature>
<dbReference type="AlphaFoldDB" id="A0A382UMJ4"/>
<organism evidence="2">
    <name type="scientific">marine metagenome</name>
    <dbReference type="NCBI Taxonomy" id="408172"/>
    <lineage>
        <taxon>unclassified sequences</taxon>
        <taxon>metagenomes</taxon>
        <taxon>ecological metagenomes</taxon>
    </lineage>
</organism>
<evidence type="ECO:0000313" key="2">
    <source>
        <dbReference type="EMBL" id="SVD35483.1"/>
    </source>
</evidence>
<reference evidence="2" key="1">
    <citation type="submission" date="2018-05" db="EMBL/GenBank/DDBJ databases">
        <authorList>
            <person name="Lanie J.A."/>
            <person name="Ng W.-L."/>
            <person name="Kazmierczak K.M."/>
            <person name="Andrzejewski T.M."/>
            <person name="Davidsen T.M."/>
            <person name="Wayne K.J."/>
            <person name="Tettelin H."/>
            <person name="Glass J.I."/>
            <person name="Rusch D."/>
            <person name="Podicherti R."/>
            <person name="Tsui H.-C.T."/>
            <person name="Winkler M.E."/>
        </authorList>
    </citation>
    <scope>NUCLEOTIDE SEQUENCE</scope>
</reference>
<protein>
    <submittedName>
        <fullName evidence="2">Uncharacterized protein</fullName>
    </submittedName>
</protein>
<sequence length="201" mass="22203">MAVIILLKLAPTPVVGQGQEGTASVDPTPWGDPNLQGIWTTDYEIPLQRPTRYANKDFFTDEERDDLDRLRADSLARNEGRTQYAVGAYNAGIFLSHKHTGRRTSLIVDPPDGRIPPLTPEAQRRRDAIREYQLALLQATEVCKNNLPTCQGGKYGQPSPRRAESPPYYPAAAVNRADNPEDRGLSERCMSARLPDFGGGA</sequence>
<gene>
    <name evidence="2" type="ORF">METZ01_LOCUS388337</name>
</gene>
<proteinExistence type="predicted"/>
<name>A0A382UMJ4_9ZZZZ</name>